<reference evidence="7 8" key="1">
    <citation type="submission" date="2019-07" db="EMBL/GenBank/DDBJ databases">
        <title>Genomic Encyclopedia of Type Strains, Phase I: the one thousand microbial genomes (KMG-I) project.</title>
        <authorList>
            <person name="Kyrpides N."/>
        </authorList>
    </citation>
    <scope>NUCLEOTIDE SEQUENCE [LARGE SCALE GENOMIC DNA]</scope>
    <source>
        <strain evidence="7 8">DSM 13558</strain>
    </source>
</reference>
<dbReference type="SUPFAM" id="SSF50985">
    <property type="entry name" value="RCC1/BLIP-II"/>
    <property type="match status" value="1"/>
</dbReference>
<comment type="similarity">
    <text evidence="1 5">Belongs to the peptidase S8 family.</text>
</comment>
<dbReference type="InterPro" id="IPR009091">
    <property type="entry name" value="RCC1/BLIP-II"/>
</dbReference>
<name>A0A562JHU2_9FIRM</name>
<dbReference type="Gene3D" id="3.40.50.200">
    <property type="entry name" value="Peptidase S8/S53 domain"/>
    <property type="match status" value="1"/>
</dbReference>
<dbReference type="PANTHER" id="PTHR43806:SF11">
    <property type="entry name" value="CEREVISIN-RELATED"/>
    <property type="match status" value="1"/>
</dbReference>
<gene>
    <name evidence="7" type="ORF">LY60_00673</name>
</gene>
<dbReference type="InterPro" id="IPR036852">
    <property type="entry name" value="Peptidase_S8/S53_dom_sf"/>
</dbReference>
<organism evidence="7 8">
    <name type="scientific">Sedimentibacter saalensis</name>
    <dbReference type="NCBI Taxonomy" id="130788"/>
    <lineage>
        <taxon>Bacteria</taxon>
        <taxon>Bacillati</taxon>
        <taxon>Bacillota</taxon>
        <taxon>Tissierellia</taxon>
        <taxon>Sedimentibacter</taxon>
    </lineage>
</organism>
<keyword evidence="3 5" id="KW-0378">Hydrolase</keyword>
<feature type="domain" description="Peptidase S8/S53" evidence="6">
    <location>
        <begin position="28"/>
        <end position="260"/>
    </location>
</feature>
<dbReference type="OrthoDB" id="9796385at2"/>
<evidence type="ECO:0000256" key="1">
    <source>
        <dbReference type="ARBA" id="ARBA00011073"/>
    </source>
</evidence>
<sequence length="560" mass="61550">MNIKVAALAFCMLFNFNTTENINEYEPTIVAIIDSHVNMDQEYLKGRCIQGESFILDEDNKNKENHGTYVAGAAIKYADMTSRLFFQKKSSIMILPVEINVEDTQTDSGFLLGEAIQYAVDSGADVINMSFSSSSPNLYVYEKIRYGMEKGVIFVSAAGNSGYSSYCFPASYDGVVSVGSYSLDEQGNRKRSTFSNSNDDVDLLFQGEKMLLKDTSNKYLEKSGTSYTSGAVSGIIGELISRYPNINKQHVLYALYDTANSIDGPGCGYGAVDVLKAVDYLNKYMSAKIPPTYNESLQDNSPPKKFAASEISISAGRSHITVVENNKIRIIGNTGLNRGYAVNWTNIRKSYAGSDNTSAIDLNGCSKACGYNLFNKNILRNWVNMDSLALSRNFTAGLTNDGNVCVTDYLEGKVSQWNNIMQITSGSHHVAALDSSGRVYTAGYNIYGQINTSDWKNIKYIAASTKNTYGIDSEGNVLAAGDNHYNQCNLNDWKDMVSVDAGDGYVVGLKSNGKVVAKGRNLYGVCIVEDLNNIIFIDAYDTYFVAVDENLNMFIKGKMR</sequence>
<dbReference type="RefSeq" id="WP_145079947.1">
    <property type="nucleotide sequence ID" value="NZ_VLKH01000002.1"/>
</dbReference>
<dbReference type="InterPro" id="IPR000209">
    <property type="entry name" value="Peptidase_S8/S53_dom"/>
</dbReference>
<evidence type="ECO:0000256" key="3">
    <source>
        <dbReference type="ARBA" id="ARBA00022801"/>
    </source>
</evidence>
<feature type="active site" description="Charge relay system" evidence="5">
    <location>
        <position position="66"/>
    </location>
</feature>
<feature type="active site" description="Charge relay system" evidence="5">
    <location>
        <position position="34"/>
    </location>
</feature>
<dbReference type="PROSITE" id="PS51892">
    <property type="entry name" value="SUBTILASE"/>
    <property type="match status" value="1"/>
</dbReference>
<accession>A0A562JHU2</accession>
<evidence type="ECO:0000259" key="6">
    <source>
        <dbReference type="Pfam" id="PF00082"/>
    </source>
</evidence>
<dbReference type="AlphaFoldDB" id="A0A562JHU2"/>
<evidence type="ECO:0000313" key="8">
    <source>
        <dbReference type="Proteomes" id="UP000315343"/>
    </source>
</evidence>
<evidence type="ECO:0000256" key="2">
    <source>
        <dbReference type="ARBA" id="ARBA00022670"/>
    </source>
</evidence>
<dbReference type="GO" id="GO:0006508">
    <property type="term" value="P:proteolysis"/>
    <property type="evidence" value="ECO:0007669"/>
    <property type="project" value="UniProtKB-KW"/>
</dbReference>
<dbReference type="Proteomes" id="UP000315343">
    <property type="component" value="Unassembled WGS sequence"/>
</dbReference>
<dbReference type="SUPFAM" id="SSF52743">
    <property type="entry name" value="Subtilisin-like"/>
    <property type="match status" value="1"/>
</dbReference>
<dbReference type="Pfam" id="PF13540">
    <property type="entry name" value="RCC1_2"/>
    <property type="match status" value="1"/>
</dbReference>
<dbReference type="Pfam" id="PF00082">
    <property type="entry name" value="Peptidase_S8"/>
    <property type="match status" value="1"/>
</dbReference>
<feature type="active site" description="Charge relay system" evidence="5">
    <location>
        <position position="226"/>
    </location>
</feature>
<keyword evidence="2 5" id="KW-0645">Protease</keyword>
<comment type="caution">
    <text evidence="7">The sequence shown here is derived from an EMBL/GenBank/DDBJ whole genome shotgun (WGS) entry which is preliminary data.</text>
</comment>
<proteinExistence type="inferred from homology"/>
<evidence type="ECO:0000256" key="4">
    <source>
        <dbReference type="ARBA" id="ARBA00022825"/>
    </source>
</evidence>
<protein>
    <submittedName>
        <fullName evidence="7">Subtilisin family serine protease</fullName>
    </submittedName>
</protein>
<dbReference type="EMBL" id="VLKH01000002">
    <property type="protein sequence ID" value="TWH82375.1"/>
    <property type="molecule type" value="Genomic_DNA"/>
</dbReference>
<evidence type="ECO:0000313" key="7">
    <source>
        <dbReference type="EMBL" id="TWH82375.1"/>
    </source>
</evidence>
<dbReference type="Gene3D" id="2.130.10.30">
    <property type="entry name" value="Regulator of chromosome condensation 1/beta-lactamase-inhibitor protein II"/>
    <property type="match status" value="1"/>
</dbReference>
<dbReference type="GO" id="GO:0004252">
    <property type="term" value="F:serine-type endopeptidase activity"/>
    <property type="evidence" value="ECO:0007669"/>
    <property type="project" value="UniProtKB-UniRule"/>
</dbReference>
<keyword evidence="8" id="KW-1185">Reference proteome</keyword>
<evidence type="ECO:0000256" key="5">
    <source>
        <dbReference type="PROSITE-ProRule" id="PRU01240"/>
    </source>
</evidence>
<dbReference type="InterPro" id="IPR050131">
    <property type="entry name" value="Peptidase_S8_subtilisin-like"/>
</dbReference>
<dbReference type="PANTHER" id="PTHR43806">
    <property type="entry name" value="PEPTIDASE S8"/>
    <property type="match status" value="1"/>
</dbReference>
<keyword evidence="4 5" id="KW-0720">Serine protease</keyword>